<reference evidence="4" key="1">
    <citation type="journal article" date="2019" name="Int. J. Syst. Evol. Microbiol.">
        <title>The Global Catalogue of Microorganisms (GCM) 10K type strain sequencing project: providing services to taxonomists for standard genome sequencing and annotation.</title>
        <authorList>
            <consortium name="The Broad Institute Genomics Platform"/>
            <consortium name="The Broad Institute Genome Sequencing Center for Infectious Disease"/>
            <person name="Wu L."/>
            <person name="Ma J."/>
        </authorList>
    </citation>
    <scope>NUCLEOTIDE SEQUENCE [LARGE SCALE GENOMIC DNA]</scope>
    <source>
        <strain evidence="4">JCM 30846</strain>
    </source>
</reference>
<proteinExistence type="predicted"/>
<keyword evidence="4" id="KW-1185">Reference proteome</keyword>
<feature type="transmembrane region" description="Helical" evidence="1">
    <location>
        <begin position="64"/>
        <end position="86"/>
    </location>
</feature>
<evidence type="ECO:0000259" key="2">
    <source>
        <dbReference type="Pfam" id="PF03779"/>
    </source>
</evidence>
<protein>
    <submittedName>
        <fullName evidence="3">SPW repeat protein</fullName>
    </submittedName>
</protein>
<dbReference type="Proteomes" id="UP001499884">
    <property type="component" value="Unassembled WGS sequence"/>
</dbReference>
<organism evidence="3 4">
    <name type="scientific">Streptomyces tremellae</name>
    <dbReference type="NCBI Taxonomy" id="1124239"/>
    <lineage>
        <taxon>Bacteria</taxon>
        <taxon>Bacillati</taxon>
        <taxon>Actinomycetota</taxon>
        <taxon>Actinomycetes</taxon>
        <taxon>Kitasatosporales</taxon>
        <taxon>Streptomycetaceae</taxon>
        <taxon>Streptomyces</taxon>
    </lineage>
</organism>
<feature type="domain" description="SPW repeat-containing integral membrane" evidence="2">
    <location>
        <begin position="42"/>
        <end position="139"/>
    </location>
</feature>
<dbReference type="EMBL" id="BAABEP010000021">
    <property type="protein sequence ID" value="GAA3733546.1"/>
    <property type="molecule type" value="Genomic_DNA"/>
</dbReference>
<sequence length="152" mass="15911">MAAHTSPGTSSHTQSIDQHPDIVALRAHSERRTSTPMAQAVEGLALLAGLYLAASAWITGFSGFTALTITNLILGIAFVLFTMGFVNSAYERTHGMSWAALGIGVFTIIAPWVVRGNFDTTRTIWSNCVVGGVMVCLALVTAAMGAGGARRG</sequence>
<dbReference type="InterPro" id="IPR005530">
    <property type="entry name" value="SPW"/>
</dbReference>
<dbReference type="Pfam" id="PF03779">
    <property type="entry name" value="SPW"/>
    <property type="match status" value="1"/>
</dbReference>
<accession>A0ABP7FA82</accession>
<feature type="transmembrane region" description="Helical" evidence="1">
    <location>
        <begin position="98"/>
        <end position="118"/>
    </location>
</feature>
<dbReference type="RefSeq" id="WP_345647555.1">
    <property type="nucleotide sequence ID" value="NZ_BAABEP010000021.1"/>
</dbReference>
<name>A0ABP7FA82_9ACTN</name>
<feature type="transmembrane region" description="Helical" evidence="1">
    <location>
        <begin position="40"/>
        <end position="58"/>
    </location>
</feature>
<evidence type="ECO:0000313" key="3">
    <source>
        <dbReference type="EMBL" id="GAA3733546.1"/>
    </source>
</evidence>
<keyword evidence="1" id="KW-0472">Membrane</keyword>
<feature type="transmembrane region" description="Helical" evidence="1">
    <location>
        <begin position="124"/>
        <end position="146"/>
    </location>
</feature>
<evidence type="ECO:0000313" key="4">
    <source>
        <dbReference type="Proteomes" id="UP001499884"/>
    </source>
</evidence>
<comment type="caution">
    <text evidence="3">The sequence shown here is derived from an EMBL/GenBank/DDBJ whole genome shotgun (WGS) entry which is preliminary data.</text>
</comment>
<keyword evidence="1" id="KW-0812">Transmembrane</keyword>
<evidence type="ECO:0000256" key="1">
    <source>
        <dbReference type="SAM" id="Phobius"/>
    </source>
</evidence>
<keyword evidence="1" id="KW-1133">Transmembrane helix</keyword>
<gene>
    <name evidence="3" type="ORF">GCM10023082_33660</name>
</gene>